<evidence type="ECO:0000313" key="2">
    <source>
        <dbReference type="EMBL" id="KAL0060054.1"/>
    </source>
</evidence>
<evidence type="ECO:0000313" key="3">
    <source>
        <dbReference type="Proteomes" id="UP001437256"/>
    </source>
</evidence>
<organism evidence="2 3">
    <name type="scientific">Marasmius tenuissimus</name>
    <dbReference type="NCBI Taxonomy" id="585030"/>
    <lineage>
        <taxon>Eukaryota</taxon>
        <taxon>Fungi</taxon>
        <taxon>Dikarya</taxon>
        <taxon>Basidiomycota</taxon>
        <taxon>Agaricomycotina</taxon>
        <taxon>Agaricomycetes</taxon>
        <taxon>Agaricomycetidae</taxon>
        <taxon>Agaricales</taxon>
        <taxon>Marasmiineae</taxon>
        <taxon>Marasmiaceae</taxon>
        <taxon>Marasmius</taxon>
    </lineage>
</organism>
<sequence>MMPSPPPTDFNFVPVAEYPAINHISEHFMYHKTSVNQQTQTMQHGTSSATQQSAELETMPQYDMELADQQIWQPVMNDHFVPHFYQQPSSFMPSPTPSASLPRQLEAHTANHVDM</sequence>
<evidence type="ECO:0000256" key="1">
    <source>
        <dbReference type="SAM" id="MobiDB-lite"/>
    </source>
</evidence>
<feature type="region of interest" description="Disordered" evidence="1">
    <location>
        <begin position="36"/>
        <end position="55"/>
    </location>
</feature>
<comment type="caution">
    <text evidence="2">The sequence shown here is derived from an EMBL/GenBank/DDBJ whole genome shotgun (WGS) entry which is preliminary data.</text>
</comment>
<name>A0ABR2ZGD4_9AGAR</name>
<dbReference type="Proteomes" id="UP001437256">
    <property type="component" value="Unassembled WGS sequence"/>
</dbReference>
<dbReference type="EMBL" id="JBBXMP010000195">
    <property type="protein sequence ID" value="KAL0060054.1"/>
    <property type="molecule type" value="Genomic_DNA"/>
</dbReference>
<proteinExistence type="predicted"/>
<reference evidence="2 3" key="1">
    <citation type="submission" date="2024-05" db="EMBL/GenBank/DDBJ databases">
        <title>A draft genome resource for the thread blight pathogen Marasmius tenuissimus strain MS-2.</title>
        <authorList>
            <person name="Yulfo-Soto G.E."/>
            <person name="Baruah I.K."/>
            <person name="Amoako-Attah I."/>
            <person name="Bukari Y."/>
            <person name="Meinhardt L.W."/>
            <person name="Bailey B.A."/>
            <person name="Cohen S.P."/>
        </authorList>
    </citation>
    <scope>NUCLEOTIDE SEQUENCE [LARGE SCALE GENOMIC DNA]</scope>
    <source>
        <strain evidence="2 3">MS-2</strain>
    </source>
</reference>
<keyword evidence="3" id="KW-1185">Reference proteome</keyword>
<gene>
    <name evidence="2" type="ORF">AAF712_013177</name>
</gene>
<protein>
    <submittedName>
        <fullName evidence="2">Uncharacterized protein</fullName>
    </submittedName>
</protein>
<accession>A0ABR2ZGD4</accession>